<name>A0A8H5PCV9_GIBSU</name>
<dbReference type="AlphaFoldDB" id="A0A8H5PCV9"/>
<comment type="caution">
    <text evidence="1">The sequence shown here is derived from an EMBL/GenBank/DDBJ whole genome shotgun (WGS) entry which is preliminary data.</text>
</comment>
<keyword evidence="2" id="KW-1185">Reference proteome</keyword>
<dbReference type="GeneID" id="59322679"/>
<reference evidence="1 2" key="1">
    <citation type="submission" date="2020-05" db="EMBL/GenBank/DDBJ databases">
        <title>Identification and distribution of gene clusters putatively required for synthesis of sphingolipid metabolism inhibitors in phylogenetically diverse species of the filamentous fungus Fusarium.</title>
        <authorList>
            <person name="Kim H.-S."/>
            <person name="Busman M."/>
            <person name="Brown D.W."/>
            <person name="Divon H."/>
            <person name="Uhlig S."/>
            <person name="Proctor R.H."/>
        </authorList>
    </citation>
    <scope>NUCLEOTIDE SEQUENCE [LARGE SCALE GENOMIC DNA]</scope>
    <source>
        <strain evidence="1 2">NRRL 66333</strain>
    </source>
</reference>
<dbReference type="RefSeq" id="XP_036535024.1">
    <property type="nucleotide sequence ID" value="XM_036687961.1"/>
</dbReference>
<evidence type="ECO:0000313" key="1">
    <source>
        <dbReference type="EMBL" id="KAF5594345.1"/>
    </source>
</evidence>
<organism evidence="1 2">
    <name type="scientific">Gibberella subglutinans</name>
    <name type="common">Fusarium subglutinans</name>
    <dbReference type="NCBI Taxonomy" id="42677"/>
    <lineage>
        <taxon>Eukaryota</taxon>
        <taxon>Fungi</taxon>
        <taxon>Dikarya</taxon>
        <taxon>Ascomycota</taxon>
        <taxon>Pezizomycotina</taxon>
        <taxon>Sordariomycetes</taxon>
        <taxon>Hypocreomycetidae</taxon>
        <taxon>Hypocreales</taxon>
        <taxon>Nectriaceae</taxon>
        <taxon>Fusarium</taxon>
        <taxon>Fusarium fujikuroi species complex</taxon>
    </lineage>
</organism>
<evidence type="ECO:0000313" key="2">
    <source>
        <dbReference type="Proteomes" id="UP000547976"/>
    </source>
</evidence>
<dbReference type="OrthoDB" id="5080867at2759"/>
<sequence length="212" mass="23386">MEFKISDSLSEHPALRSDFQEAVVTGVFQTYKPIMFNMHDHDSRTKPRLVSELKPVGVVNDKGVLIGVRFQNFIGDDEHVMARSESVPNARIYQGVEEGFQPAMETIFSGGTPSPAACVSVPILDKTFMNNIPAGHRKIGMQLRVAKGVVDSTKYTHVKPREAGLERAIIILPGCQELFSEVNKGMACITLEEIPFGRSSAKPSELVRMKLA</sequence>
<protein>
    <submittedName>
        <fullName evidence="1">Uncharacterized protein</fullName>
    </submittedName>
</protein>
<dbReference type="Proteomes" id="UP000547976">
    <property type="component" value="Unassembled WGS sequence"/>
</dbReference>
<accession>A0A8H5PCV9</accession>
<proteinExistence type="predicted"/>
<dbReference type="EMBL" id="JAAOAV010000147">
    <property type="protein sequence ID" value="KAF5594345.1"/>
    <property type="molecule type" value="Genomic_DNA"/>
</dbReference>
<gene>
    <name evidence="1" type="ORF">FSUBG_9447</name>
</gene>